<dbReference type="InterPro" id="IPR007462">
    <property type="entry name" value="COV1-like"/>
</dbReference>
<evidence type="ECO:0008006" key="4">
    <source>
        <dbReference type="Google" id="ProtNLM"/>
    </source>
</evidence>
<dbReference type="PANTHER" id="PTHR31876:SF26">
    <property type="entry name" value="PROTEIN LIKE COV 2"/>
    <property type="match status" value="1"/>
</dbReference>
<name>A0AAN1WJK6_9GAMM</name>
<evidence type="ECO:0000313" key="2">
    <source>
        <dbReference type="EMBL" id="BCD98800.1"/>
    </source>
</evidence>
<dbReference type="RefSeq" id="WP_236983397.1">
    <property type="nucleotide sequence ID" value="NZ_AP023086.1"/>
</dbReference>
<dbReference type="PANTHER" id="PTHR31876">
    <property type="entry name" value="COV-LIKE PROTEIN 1"/>
    <property type="match status" value="1"/>
</dbReference>
<dbReference type="EMBL" id="AP023086">
    <property type="protein sequence ID" value="BCD98800.1"/>
    <property type="molecule type" value="Genomic_DNA"/>
</dbReference>
<feature type="transmembrane region" description="Helical" evidence="1">
    <location>
        <begin position="49"/>
        <end position="69"/>
    </location>
</feature>
<proteinExistence type="predicted"/>
<feature type="transmembrane region" description="Helical" evidence="1">
    <location>
        <begin position="12"/>
        <end position="29"/>
    </location>
</feature>
<sequence>MRAIINTFLKGLVFALPLVVTFGLLYWLFVKAEGLLEIPLQWVLPEGAYVTGMGLVSAIVLIFMLGVLVQTYITKHIFRLFGELMAHTPLVKTLYTTARDFMELVAGDKDKAMQGVVVITLDSDIRLMGFVTNDDVDLGEHEGLIAVYLPMSYQVGGYTLLVPAERCERINMPVKKAMQQVLTAHVVRKDQARSNPKV</sequence>
<dbReference type="Proteomes" id="UP001320119">
    <property type="component" value="Chromosome"/>
</dbReference>
<protein>
    <recommendedName>
        <fullName evidence="4">DUF502 domain-containing protein</fullName>
    </recommendedName>
</protein>
<keyword evidence="1" id="KW-0812">Transmembrane</keyword>
<evidence type="ECO:0000313" key="3">
    <source>
        <dbReference type="Proteomes" id="UP001320119"/>
    </source>
</evidence>
<reference evidence="2 3" key="1">
    <citation type="journal article" date="2022" name="IScience">
        <title>An ultrasensitive nanofiber-based assay for enzymatic hydrolysis and deep-sea microbial degradation of cellulose.</title>
        <authorList>
            <person name="Tsudome M."/>
            <person name="Tachioka M."/>
            <person name="Miyazaki M."/>
            <person name="Uchimura K."/>
            <person name="Tsuda M."/>
            <person name="Takaki Y."/>
            <person name="Deguchi S."/>
        </authorList>
    </citation>
    <scope>NUCLEOTIDE SEQUENCE [LARGE SCALE GENOMIC DNA]</scope>
    <source>
        <strain evidence="2 3">GE09</strain>
    </source>
</reference>
<dbReference type="KEGG" id="marq:MARGE09_P3001"/>
<organism evidence="2 3">
    <name type="scientific">Marinagarivorans cellulosilyticus</name>
    <dbReference type="NCBI Taxonomy" id="2721545"/>
    <lineage>
        <taxon>Bacteria</taxon>
        <taxon>Pseudomonadati</taxon>
        <taxon>Pseudomonadota</taxon>
        <taxon>Gammaproteobacteria</taxon>
        <taxon>Cellvibrionales</taxon>
        <taxon>Cellvibrionaceae</taxon>
        <taxon>Marinagarivorans</taxon>
    </lineage>
</organism>
<keyword evidence="3" id="KW-1185">Reference proteome</keyword>
<dbReference type="Pfam" id="PF04367">
    <property type="entry name" value="DUF502"/>
    <property type="match status" value="1"/>
</dbReference>
<dbReference type="AlphaFoldDB" id="A0AAN1WJK6"/>
<accession>A0AAN1WJK6</accession>
<keyword evidence="1" id="KW-1133">Transmembrane helix</keyword>
<keyword evidence="1" id="KW-0472">Membrane</keyword>
<gene>
    <name evidence="2" type="ORF">MARGE09_P3001</name>
</gene>
<evidence type="ECO:0000256" key="1">
    <source>
        <dbReference type="SAM" id="Phobius"/>
    </source>
</evidence>